<reference evidence="2" key="3">
    <citation type="submission" date="2021-08" db="EMBL/GenBank/DDBJ databases">
        <authorList>
            <person name="Tani A."/>
            <person name="Ola A."/>
            <person name="Ogura Y."/>
            <person name="Katsura K."/>
            <person name="Hayashi T."/>
        </authorList>
    </citation>
    <scope>NUCLEOTIDE SEQUENCE</scope>
    <source>
        <strain evidence="2">DSM 22415</strain>
    </source>
</reference>
<evidence type="ECO:0000313" key="3">
    <source>
        <dbReference type="EMBL" id="VUF11583.1"/>
    </source>
</evidence>
<feature type="region of interest" description="Disordered" evidence="1">
    <location>
        <begin position="1"/>
        <end position="28"/>
    </location>
</feature>
<dbReference type="EMBL" id="CABFVH010000005">
    <property type="protein sequence ID" value="VUF11583.1"/>
    <property type="molecule type" value="Genomic_DNA"/>
</dbReference>
<name>A0A564FU30_9HYPH</name>
<proteinExistence type="predicted"/>
<dbReference type="RefSeq" id="WP_144761710.1">
    <property type="nucleotide sequence ID" value="NZ_BPQI01000026.1"/>
</dbReference>
<evidence type="ECO:0000313" key="5">
    <source>
        <dbReference type="Proteomes" id="UP001055303"/>
    </source>
</evidence>
<reference evidence="2" key="2">
    <citation type="journal article" date="2021" name="Front. Microbiol.">
        <title>Comprehensive Comparative Genomics and Phenotyping of Methylobacterium Species.</title>
        <authorList>
            <person name="Alessa O."/>
            <person name="Ogura Y."/>
            <person name="Fujitani Y."/>
            <person name="Takami H."/>
            <person name="Hayashi T."/>
            <person name="Sahin N."/>
            <person name="Tani A."/>
        </authorList>
    </citation>
    <scope>NUCLEOTIDE SEQUENCE</scope>
    <source>
        <strain evidence="2">DSM 22415</strain>
    </source>
</reference>
<protein>
    <submittedName>
        <fullName evidence="3">Uncharacterized protein</fullName>
    </submittedName>
</protein>
<dbReference type="Proteomes" id="UP000401717">
    <property type="component" value="Unassembled WGS sequence"/>
</dbReference>
<gene>
    <name evidence="2" type="ORF">IFDJLNFL_1193</name>
    <name evidence="3" type="ORF">MTDSW087_01266</name>
</gene>
<dbReference type="Proteomes" id="UP001055303">
    <property type="component" value="Unassembled WGS sequence"/>
</dbReference>
<evidence type="ECO:0000256" key="1">
    <source>
        <dbReference type="SAM" id="MobiDB-lite"/>
    </source>
</evidence>
<reference evidence="3 4" key="1">
    <citation type="submission" date="2019-06" db="EMBL/GenBank/DDBJ databases">
        <authorList>
            <person name="Rodrigo-Torres L."/>
            <person name="Arahal R. D."/>
            <person name="Lucena T."/>
        </authorList>
    </citation>
    <scope>NUCLEOTIDE SEQUENCE [LARGE SCALE GENOMIC DNA]</scope>
    <source>
        <strain evidence="3 4">SW08-7</strain>
    </source>
</reference>
<sequence>MVRIEATRRPATAQGYPTRDAAAPAEEPGRAVAVLPAAAGASDRAAPRRDGRPQAGFVAQLIVSADPSLVPSRSERARRACALYDAAARQVA</sequence>
<dbReference type="EMBL" id="BPQI01000026">
    <property type="protein sequence ID" value="GJD55309.1"/>
    <property type="molecule type" value="Genomic_DNA"/>
</dbReference>
<evidence type="ECO:0000313" key="2">
    <source>
        <dbReference type="EMBL" id="GJD55309.1"/>
    </source>
</evidence>
<dbReference type="AlphaFoldDB" id="A0A564FU30"/>
<evidence type="ECO:0000313" key="4">
    <source>
        <dbReference type="Proteomes" id="UP000401717"/>
    </source>
</evidence>
<organism evidence="3 4">
    <name type="scientific">Methylobacterium dankookense</name>
    <dbReference type="NCBI Taxonomy" id="560405"/>
    <lineage>
        <taxon>Bacteria</taxon>
        <taxon>Pseudomonadati</taxon>
        <taxon>Pseudomonadota</taxon>
        <taxon>Alphaproteobacteria</taxon>
        <taxon>Hyphomicrobiales</taxon>
        <taxon>Methylobacteriaceae</taxon>
        <taxon>Methylobacterium</taxon>
    </lineage>
</organism>
<keyword evidence="5" id="KW-1185">Reference proteome</keyword>
<accession>A0A564FU30</accession>